<dbReference type="Proteomes" id="UP000321523">
    <property type="component" value="Unassembled WGS sequence"/>
</dbReference>
<name>A0A512DXW4_9PROT</name>
<evidence type="ECO:0000256" key="5">
    <source>
        <dbReference type="ARBA" id="ARBA00022989"/>
    </source>
</evidence>
<evidence type="ECO:0000256" key="7">
    <source>
        <dbReference type="SAM" id="Phobius"/>
    </source>
</evidence>
<gene>
    <name evidence="8" type="ORF">SAE02_54590</name>
</gene>
<feature type="transmembrane region" description="Helical" evidence="7">
    <location>
        <begin position="100"/>
        <end position="121"/>
    </location>
</feature>
<keyword evidence="5 7" id="KW-1133">Transmembrane helix</keyword>
<proteinExistence type="inferred from homology"/>
<organism evidence="8 9">
    <name type="scientific">Skermanella aerolata</name>
    <dbReference type="NCBI Taxonomy" id="393310"/>
    <lineage>
        <taxon>Bacteria</taxon>
        <taxon>Pseudomonadati</taxon>
        <taxon>Pseudomonadota</taxon>
        <taxon>Alphaproteobacteria</taxon>
        <taxon>Rhodospirillales</taxon>
        <taxon>Azospirillaceae</taxon>
        <taxon>Skermanella</taxon>
    </lineage>
</organism>
<dbReference type="EMBL" id="BJYZ01000027">
    <property type="protein sequence ID" value="GEO41311.1"/>
    <property type="molecule type" value="Genomic_DNA"/>
</dbReference>
<keyword evidence="9" id="KW-1185">Reference proteome</keyword>
<evidence type="ECO:0000256" key="3">
    <source>
        <dbReference type="ARBA" id="ARBA00022475"/>
    </source>
</evidence>
<comment type="similarity">
    <text evidence="2">Belongs to the UPF0718 family.</text>
</comment>
<evidence type="ECO:0000256" key="1">
    <source>
        <dbReference type="ARBA" id="ARBA00004651"/>
    </source>
</evidence>
<feature type="transmembrane region" description="Helical" evidence="7">
    <location>
        <begin position="427"/>
        <end position="448"/>
    </location>
</feature>
<feature type="transmembrane region" description="Helical" evidence="7">
    <location>
        <begin position="167"/>
        <end position="187"/>
    </location>
</feature>
<evidence type="ECO:0000256" key="6">
    <source>
        <dbReference type="ARBA" id="ARBA00023136"/>
    </source>
</evidence>
<feature type="transmembrane region" description="Helical" evidence="7">
    <location>
        <begin position="361"/>
        <end position="380"/>
    </location>
</feature>
<reference evidence="8 9" key="1">
    <citation type="submission" date="2019-07" db="EMBL/GenBank/DDBJ databases">
        <title>Whole genome shotgun sequence of Skermanella aerolata NBRC 106429.</title>
        <authorList>
            <person name="Hosoyama A."/>
            <person name="Uohara A."/>
            <person name="Ohji S."/>
            <person name="Ichikawa N."/>
        </authorList>
    </citation>
    <scope>NUCLEOTIDE SEQUENCE [LARGE SCALE GENOMIC DNA]</scope>
    <source>
        <strain evidence="8 9">NBRC 106429</strain>
    </source>
</reference>
<dbReference type="InterPro" id="IPR005524">
    <property type="entry name" value="DUF318"/>
</dbReference>
<dbReference type="PANTHER" id="PTHR43299">
    <property type="entry name" value="UPF0718 PROTEIN YRAQ"/>
    <property type="match status" value="1"/>
</dbReference>
<evidence type="ECO:0008006" key="10">
    <source>
        <dbReference type="Google" id="ProtNLM"/>
    </source>
</evidence>
<evidence type="ECO:0000313" key="8">
    <source>
        <dbReference type="EMBL" id="GEO41311.1"/>
    </source>
</evidence>
<feature type="transmembrane region" description="Helical" evidence="7">
    <location>
        <begin position="228"/>
        <end position="247"/>
    </location>
</feature>
<sequence>METAALPVEILRSGFGSLASYLAAHVLLCLVPAFFIAGGLSALLPKSAITRFLGRSAPKAVAYPAAAAAGSLLAVCSCTIVPLFAGIYRKGAGLGPAITFLFFAPAANILALTYTGAALGVEFAVARFVLSLVFGIGIGMIMALVFSADDRVHAKEADGGFTGGERLQPAAVILMLLMVTLLIAGTLKVGFLLDSYASVTVPIHGMDAVETALHRLLPFDPAKGEEGIGAQGAILVLLLGIIAAVAPRGLGRVDEGFNRWTWAALGLVVLTLAVAAMGMQPQGGGVTLHMTGRMLGVVAAMAAIAWVAHRHIDRFEVQQWLWESWRFVRQIFPLLVVGVFMVGVLRVFLRPEWVETMAGANTVLANLVGVVFGVFMYFPTLVEVPVARMFLSLGMHPGPLLAYLMADPELSLQSILITASIIGRPKAWTYVGLVALFSTGAGLTFGAWKDGASPWLLGGELALFLLVLAAVLYVIHRRTGTMAKAA</sequence>
<dbReference type="Pfam" id="PF03773">
    <property type="entry name" value="ArsP_1"/>
    <property type="match status" value="1"/>
</dbReference>
<evidence type="ECO:0000256" key="2">
    <source>
        <dbReference type="ARBA" id="ARBA00006386"/>
    </source>
</evidence>
<evidence type="ECO:0000256" key="4">
    <source>
        <dbReference type="ARBA" id="ARBA00022692"/>
    </source>
</evidence>
<comment type="caution">
    <text evidence="8">The sequence shown here is derived from an EMBL/GenBank/DDBJ whole genome shotgun (WGS) entry which is preliminary data.</text>
</comment>
<feature type="transmembrane region" description="Helical" evidence="7">
    <location>
        <begin position="259"/>
        <end position="278"/>
    </location>
</feature>
<dbReference type="OrthoDB" id="9777774at2"/>
<feature type="transmembrane region" description="Helical" evidence="7">
    <location>
        <begin position="65"/>
        <end position="88"/>
    </location>
</feature>
<feature type="transmembrane region" description="Helical" evidence="7">
    <location>
        <begin position="328"/>
        <end position="349"/>
    </location>
</feature>
<accession>A0A512DXW4</accession>
<dbReference type="RefSeq" id="WP_044431549.1">
    <property type="nucleotide sequence ID" value="NZ_BJYZ01000027.1"/>
</dbReference>
<keyword evidence="3" id="KW-1003">Cell membrane</keyword>
<comment type="subcellular location">
    <subcellularLocation>
        <location evidence="1">Cell membrane</location>
        <topology evidence="1">Multi-pass membrane protein</topology>
    </subcellularLocation>
</comment>
<dbReference type="PANTHER" id="PTHR43299:SF1">
    <property type="entry name" value="UPF0718 PROTEIN YRAQ"/>
    <property type="match status" value="1"/>
</dbReference>
<feature type="transmembrane region" description="Helical" evidence="7">
    <location>
        <begin position="290"/>
        <end position="308"/>
    </location>
</feature>
<feature type="transmembrane region" description="Helical" evidence="7">
    <location>
        <begin position="20"/>
        <end position="44"/>
    </location>
</feature>
<keyword evidence="4 7" id="KW-0812">Transmembrane</keyword>
<feature type="transmembrane region" description="Helical" evidence="7">
    <location>
        <begin position="128"/>
        <end position="147"/>
    </location>
</feature>
<feature type="transmembrane region" description="Helical" evidence="7">
    <location>
        <begin position="454"/>
        <end position="475"/>
    </location>
</feature>
<dbReference type="AlphaFoldDB" id="A0A512DXW4"/>
<protein>
    <recommendedName>
        <fullName evidence="10">Permease</fullName>
    </recommendedName>
</protein>
<evidence type="ECO:0000313" key="9">
    <source>
        <dbReference type="Proteomes" id="UP000321523"/>
    </source>
</evidence>
<keyword evidence="6 7" id="KW-0472">Membrane</keyword>
<dbReference type="GO" id="GO:0005886">
    <property type="term" value="C:plasma membrane"/>
    <property type="evidence" value="ECO:0007669"/>
    <property type="project" value="UniProtKB-SubCell"/>
</dbReference>